<evidence type="ECO:0000313" key="3">
    <source>
        <dbReference type="EMBL" id="MFC3761360.1"/>
    </source>
</evidence>
<dbReference type="Gene3D" id="3.40.50.720">
    <property type="entry name" value="NAD(P)-binding Rossmann-like Domain"/>
    <property type="match status" value="1"/>
</dbReference>
<feature type="domain" description="Ketoreductase" evidence="2">
    <location>
        <begin position="2"/>
        <end position="133"/>
    </location>
</feature>
<dbReference type="Proteomes" id="UP001595699">
    <property type="component" value="Unassembled WGS sequence"/>
</dbReference>
<sequence length="246" mass="27554">MRTIVITGGTDGIGRALAAHYLRAGERVVVVGRSRQKFDALQQETGGDARFIQADLSLVREIERVVAELQQYERIDALVLAASYVRYKRAETEEGLEHQFALFYLGRALLVRGLADRLGTVVNLVVPGAPKDAIQWNDLQLEKDYTWKRTNLQFRRANELLAVDLPIHVRYHRHSPGFVRTSFAGDVDGLARMGVNVLVRVLGTTVDKAIRPIIALIDDDDRAEATRLRQETARIVEGVRSTGRTP</sequence>
<evidence type="ECO:0000256" key="1">
    <source>
        <dbReference type="ARBA" id="ARBA00023002"/>
    </source>
</evidence>
<protein>
    <submittedName>
        <fullName evidence="3">SDR family NAD(P)-dependent oxidoreductase</fullName>
    </submittedName>
</protein>
<dbReference type="RefSeq" id="WP_205118428.1">
    <property type="nucleotide sequence ID" value="NZ_JAFBCM010000001.1"/>
</dbReference>
<dbReference type="EMBL" id="JBHRZH010000008">
    <property type="protein sequence ID" value="MFC3761360.1"/>
    <property type="molecule type" value="Genomic_DNA"/>
</dbReference>
<dbReference type="Pfam" id="PF00106">
    <property type="entry name" value="adh_short"/>
    <property type="match status" value="1"/>
</dbReference>
<accession>A0ABV7Y7U5</accession>
<dbReference type="PRINTS" id="PR00081">
    <property type="entry name" value="GDHRDH"/>
</dbReference>
<dbReference type="InterPro" id="IPR052228">
    <property type="entry name" value="Sec_Metab_Biosynth_Oxidored"/>
</dbReference>
<dbReference type="PANTHER" id="PTHR47534">
    <property type="entry name" value="YALI0E05731P"/>
    <property type="match status" value="1"/>
</dbReference>
<organism evidence="3 4">
    <name type="scientific">Tenggerimyces flavus</name>
    <dbReference type="NCBI Taxonomy" id="1708749"/>
    <lineage>
        <taxon>Bacteria</taxon>
        <taxon>Bacillati</taxon>
        <taxon>Actinomycetota</taxon>
        <taxon>Actinomycetes</taxon>
        <taxon>Propionibacteriales</taxon>
        <taxon>Nocardioidaceae</taxon>
        <taxon>Tenggerimyces</taxon>
    </lineage>
</organism>
<dbReference type="InterPro" id="IPR057326">
    <property type="entry name" value="KR_dom"/>
</dbReference>
<dbReference type="SUPFAM" id="SSF51735">
    <property type="entry name" value="NAD(P)-binding Rossmann-fold domains"/>
    <property type="match status" value="1"/>
</dbReference>
<name>A0ABV7Y7U5_9ACTN</name>
<comment type="caution">
    <text evidence="3">The sequence shown here is derived from an EMBL/GenBank/DDBJ whole genome shotgun (WGS) entry which is preliminary data.</text>
</comment>
<evidence type="ECO:0000313" key="4">
    <source>
        <dbReference type="Proteomes" id="UP001595699"/>
    </source>
</evidence>
<dbReference type="InterPro" id="IPR036291">
    <property type="entry name" value="NAD(P)-bd_dom_sf"/>
</dbReference>
<gene>
    <name evidence="3" type="ORF">ACFOUW_10950</name>
</gene>
<dbReference type="InterPro" id="IPR002347">
    <property type="entry name" value="SDR_fam"/>
</dbReference>
<proteinExistence type="predicted"/>
<dbReference type="SMART" id="SM00822">
    <property type="entry name" value="PKS_KR"/>
    <property type="match status" value="1"/>
</dbReference>
<keyword evidence="1" id="KW-0560">Oxidoreductase</keyword>
<keyword evidence="4" id="KW-1185">Reference proteome</keyword>
<evidence type="ECO:0000259" key="2">
    <source>
        <dbReference type="SMART" id="SM00822"/>
    </source>
</evidence>
<reference evidence="4" key="1">
    <citation type="journal article" date="2019" name="Int. J. Syst. Evol. Microbiol.">
        <title>The Global Catalogue of Microorganisms (GCM) 10K type strain sequencing project: providing services to taxonomists for standard genome sequencing and annotation.</title>
        <authorList>
            <consortium name="The Broad Institute Genomics Platform"/>
            <consortium name="The Broad Institute Genome Sequencing Center for Infectious Disease"/>
            <person name="Wu L."/>
            <person name="Ma J."/>
        </authorList>
    </citation>
    <scope>NUCLEOTIDE SEQUENCE [LARGE SCALE GENOMIC DNA]</scope>
    <source>
        <strain evidence="4">CGMCC 4.7241</strain>
    </source>
</reference>
<dbReference type="PANTHER" id="PTHR47534:SF3">
    <property type="entry name" value="ALCOHOL DEHYDROGENASE-LIKE C-TERMINAL DOMAIN-CONTAINING PROTEIN"/>
    <property type="match status" value="1"/>
</dbReference>